<dbReference type="PANTHER" id="PTHR15276:SF0">
    <property type="entry name" value="COILED-COIL DOMAIN-CONTAINING PROTEIN 6"/>
    <property type="match status" value="1"/>
</dbReference>
<dbReference type="PANTHER" id="PTHR15276">
    <property type="entry name" value="H4 D10S170 PROTEIN-RELATED"/>
    <property type="match status" value="1"/>
</dbReference>
<dbReference type="OrthoDB" id="10412301at2759"/>
<comment type="caution">
    <text evidence="2">The sequence shown here is derived from an EMBL/GenBank/DDBJ whole genome shotgun (WGS) entry which is preliminary data.</text>
</comment>
<dbReference type="Proteomes" id="UP000230233">
    <property type="component" value="Chromosome X"/>
</dbReference>
<evidence type="ECO:0000313" key="2">
    <source>
        <dbReference type="EMBL" id="PIC16106.1"/>
    </source>
</evidence>
<keyword evidence="3" id="KW-1185">Reference proteome</keyword>
<evidence type="ECO:0000313" key="3">
    <source>
        <dbReference type="Proteomes" id="UP000230233"/>
    </source>
</evidence>
<evidence type="ECO:0000256" key="1">
    <source>
        <dbReference type="SAM" id="MobiDB-lite"/>
    </source>
</evidence>
<protein>
    <submittedName>
        <fullName evidence="2">Uncharacterized protein</fullName>
    </submittedName>
</protein>
<proteinExistence type="predicted"/>
<dbReference type="STRING" id="1611254.A0A2G5SMP4"/>
<organism evidence="2 3">
    <name type="scientific">Caenorhabditis nigoni</name>
    <dbReference type="NCBI Taxonomy" id="1611254"/>
    <lineage>
        <taxon>Eukaryota</taxon>
        <taxon>Metazoa</taxon>
        <taxon>Ecdysozoa</taxon>
        <taxon>Nematoda</taxon>
        <taxon>Chromadorea</taxon>
        <taxon>Rhabditida</taxon>
        <taxon>Rhabditina</taxon>
        <taxon>Rhabditomorpha</taxon>
        <taxon>Rhabditoidea</taxon>
        <taxon>Rhabditidae</taxon>
        <taxon>Peloderinae</taxon>
        <taxon>Caenorhabditis</taxon>
    </lineage>
</organism>
<dbReference type="EMBL" id="PDUG01000006">
    <property type="protein sequence ID" value="PIC16106.1"/>
    <property type="molecule type" value="Genomic_DNA"/>
</dbReference>
<reference evidence="3" key="1">
    <citation type="submission" date="2017-10" db="EMBL/GenBank/DDBJ databases">
        <title>Rapid genome shrinkage in a self-fertile nematode reveals novel sperm competition proteins.</title>
        <authorList>
            <person name="Yin D."/>
            <person name="Schwarz E.M."/>
            <person name="Thomas C.G."/>
            <person name="Felde R.L."/>
            <person name="Korf I.F."/>
            <person name="Cutter A.D."/>
            <person name="Schartner C.M."/>
            <person name="Ralston E.J."/>
            <person name="Meyer B.J."/>
            <person name="Haag E.S."/>
        </authorList>
    </citation>
    <scope>NUCLEOTIDE SEQUENCE [LARGE SCALE GENOMIC DNA]</scope>
    <source>
        <strain evidence="3">JU1422</strain>
    </source>
</reference>
<accession>A0A2G5SMP4</accession>
<feature type="region of interest" description="Disordered" evidence="1">
    <location>
        <begin position="333"/>
        <end position="377"/>
    </location>
</feature>
<gene>
    <name evidence="2" type="primary">Cnig_chr_X.g22828</name>
    <name evidence="2" type="ORF">B9Z55_022828</name>
</gene>
<name>A0A2G5SMP4_9PELO</name>
<dbReference type="AlphaFoldDB" id="A0A2G5SMP4"/>
<dbReference type="InterPro" id="IPR019152">
    <property type="entry name" value="DUF2046"/>
</dbReference>
<sequence length="377" mass="43286">MSSMVPSPTSPPQERTVTLNATVARMLANRVIHSRYPEFYQFLATDQPTWFVPSPLNGTSFRVNCSTAPPENHLDLTKDVRYEMLDLQYRYDNLKMFAAKQTEKLRELSDVNNKLRNAASKMVHISDQGETLDTDGLAEEIQRLQLEREGLAAVYEHEQDFVTSAFLAEIAEIPEFLAVDRMMEENQMRIQHLQSYYIRVEENFKLQMTRLRSDKVRHDNVIKQEQDLLIDRLIHRVSQMKESRRYFRESVENIYNNEYHDPSLKESLRALVSPNAHSTESYQSTHTDSTVPIDAQTSARSPTMVQEGTSTVLPAVLYVSPAPNAIILPTVSQPNRQESSRHSGHRNSNQSPADSQGRIYVRVRPARSDEFAQSNEN</sequence>
<dbReference type="Pfam" id="PF09755">
    <property type="entry name" value="DUF2046"/>
    <property type="match status" value="1"/>
</dbReference>